<dbReference type="Gene3D" id="3.30.450.150">
    <property type="entry name" value="Haem-degrading domain"/>
    <property type="match status" value="1"/>
</dbReference>
<comment type="caution">
    <text evidence="1">The sequence shown here is derived from an EMBL/GenBank/DDBJ whole genome shotgun (WGS) entry which is preliminary data.</text>
</comment>
<sequence>MPTSSPERRGLGARPVAAGLLALALGLGAAAVGAAEAPATFGTTSLTPETALRAAQAALESCRKAGFQAGVAVVDRSGVLQVFLRDRFAGAHTVEVAADKAWTSASFKIPTMALAAETQAGKSMSGIRTAHERVAAIGGGLPIEAGGSLVGAIGVSGAPGGEADEACARAGLKAIEDALAF</sequence>
<keyword evidence="2" id="KW-1185">Reference proteome</keyword>
<name>A0A9X0XCX1_9BURK</name>
<dbReference type="AlphaFoldDB" id="A0A9X0XCX1"/>
<organism evidence="1 2">
    <name type="scientific">Aquariibacter lacus</name>
    <dbReference type="NCBI Taxonomy" id="2801332"/>
    <lineage>
        <taxon>Bacteria</taxon>
        <taxon>Pseudomonadati</taxon>
        <taxon>Pseudomonadota</taxon>
        <taxon>Betaproteobacteria</taxon>
        <taxon>Burkholderiales</taxon>
        <taxon>Sphaerotilaceae</taxon>
        <taxon>Aquariibacter</taxon>
    </lineage>
</organism>
<dbReference type="InterPro" id="IPR005624">
    <property type="entry name" value="PduO/GlcC-like"/>
</dbReference>
<dbReference type="PANTHER" id="PTHR34309:SF10">
    <property type="entry name" value="SLR1406 PROTEIN"/>
    <property type="match status" value="1"/>
</dbReference>
<dbReference type="RefSeq" id="WP_201824464.1">
    <property type="nucleotide sequence ID" value="NZ_JAERRA010000001.1"/>
</dbReference>
<reference evidence="1 2" key="1">
    <citation type="submission" date="2021-01" db="EMBL/GenBank/DDBJ databases">
        <title>Piscinibacter sp. Jin2 Genome sequencing and assembly.</title>
        <authorList>
            <person name="Kim I."/>
        </authorList>
    </citation>
    <scope>NUCLEOTIDE SEQUENCE [LARGE SCALE GENOMIC DNA]</scope>
    <source>
        <strain evidence="1 2">Jin2</strain>
    </source>
</reference>
<dbReference type="InterPro" id="IPR038084">
    <property type="entry name" value="PduO/GlcC-like_sf"/>
</dbReference>
<dbReference type="EMBL" id="JAERRA010000001">
    <property type="protein sequence ID" value="MBL0719229.1"/>
    <property type="molecule type" value="Genomic_DNA"/>
</dbReference>
<dbReference type="Pfam" id="PF03928">
    <property type="entry name" value="HbpS-like"/>
    <property type="match status" value="1"/>
</dbReference>
<evidence type="ECO:0000313" key="1">
    <source>
        <dbReference type="EMBL" id="MBL0719229.1"/>
    </source>
</evidence>
<dbReference type="PANTHER" id="PTHR34309">
    <property type="entry name" value="SLR1406 PROTEIN"/>
    <property type="match status" value="1"/>
</dbReference>
<gene>
    <name evidence="1" type="ORF">JI742_04930</name>
</gene>
<dbReference type="SUPFAM" id="SSF143744">
    <property type="entry name" value="GlcG-like"/>
    <property type="match status" value="1"/>
</dbReference>
<dbReference type="Proteomes" id="UP000643207">
    <property type="component" value="Unassembled WGS sequence"/>
</dbReference>
<accession>A0A9X0XCX1</accession>
<dbReference type="InterPro" id="IPR052517">
    <property type="entry name" value="GlcG_carb_metab_protein"/>
</dbReference>
<proteinExistence type="predicted"/>
<protein>
    <submittedName>
        <fullName evidence="1">Heme-binding protein</fullName>
    </submittedName>
</protein>
<evidence type="ECO:0000313" key="2">
    <source>
        <dbReference type="Proteomes" id="UP000643207"/>
    </source>
</evidence>